<dbReference type="GO" id="GO:0007156">
    <property type="term" value="P:homophilic cell adhesion via plasma membrane adhesion molecules"/>
    <property type="evidence" value="ECO:0007669"/>
    <property type="project" value="InterPro"/>
</dbReference>
<keyword evidence="11" id="KW-1185">Reference proteome</keyword>
<protein>
    <recommendedName>
        <fullName evidence="9">Cadherin domain-containing protein</fullName>
    </recommendedName>
</protein>
<dbReference type="PANTHER" id="PTHR24028:SF328">
    <property type="entry name" value="CADHERIN-3"/>
    <property type="match status" value="1"/>
</dbReference>
<dbReference type="SUPFAM" id="SSF69318">
    <property type="entry name" value="Integrin alpha N-terminal domain"/>
    <property type="match status" value="1"/>
</dbReference>
<comment type="subcellular location">
    <subcellularLocation>
        <location evidence="1">Membrane</location>
        <topology evidence="1">Single-pass membrane protein</topology>
    </subcellularLocation>
</comment>
<keyword evidence="8" id="KW-0472">Membrane</keyword>
<name>A0A0L0DMM9_THETB</name>
<evidence type="ECO:0000259" key="9">
    <source>
        <dbReference type="PROSITE" id="PS50268"/>
    </source>
</evidence>
<evidence type="ECO:0000256" key="3">
    <source>
        <dbReference type="ARBA" id="ARBA00022729"/>
    </source>
</evidence>
<dbReference type="PANTHER" id="PTHR24028">
    <property type="entry name" value="CADHERIN-87A"/>
    <property type="match status" value="1"/>
</dbReference>
<gene>
    <name evidence="10" type="ORF">AMSG_08522</name>
</gene>
<feature type="transmembrane region" description="Helical" evidence="8">
    <location>
        <begin position="867"/>
        <end position="889"/>
    </location>
</feature>
<evidence type="ECO:0000256" key="6">
    <source>
        <dbReference type="ARBA" id="ARBA00023180"/>
    </source>
</evidence>
<dbReference type="EMBL" id="GL349474">
    <property type="protein sequence ID" value="KNC52653.1"/>
    <property type="molecule type" value="Genomic_DNA"/>
</dbReference>
<reference evidence="10 11" key="1">
    <citation type="submission" date="2010-05" db="EMBL/GenBank/DDBJ databases">
        <title>The Genome Sequence of Thecamonas trahens ATCC 50062.</title>
        <authorList>
            <consortium name="The Broad Institute Genome Sequencing Platform"/>
            <person name="Russ C."/>
            <person name="Cuomo C."/>
            <person name="Shea T."/>
            <person name="Young S.K."/>
            <person name="Zeng Q."/>
            <person name="Koehrsen M."/>
            <person name="Haas B."/>
            <person name="Borodovsky M."/>
            <person name="Guigo R."/>
            <person name="Alvarado L."/>
            <person name="Berlin A."/>
            <person name="Bochicchio J."/>
            <person name="Borenstein D."/>
            <person name="Chapman S."/>
            <person name="Chen Z."/>
            <person name="Freedman E."/>
            <person name="Gellesch M."/>
            <person name="Goldberg J."/>
            <person name="Griggs A."/>
            <person name="Gujja S."/>
            <person name="Heilman E."/>
            <person name="Heiman D."/>
            <person name="Hepburn T."/>
            <person name="Howarth C."/>
            <person name="Jen D."/>
            <person name="Larson L."/>
            <person name="Mehta T."/>
            <person name="Park D."/>
            <person name="Pearson M."/>
            <person name="Roberts A."/>
            <person name="Saif S."/>
            <person name="Shenoy N."/>
            <person name="Sisk P."/>
            <person name="Stolte C."/>
            <person name="Sykes S."/>
            <person name="Thomson T."/>
            <person name="Walk T."/>
            <person name="White J."/>
            <person name="Yandava C."/>
            <person name="Burger G."/>
            <person name="Gray M.W."/>
            <person name="Holland P.W.H."/>
            <person name="King N."/>
            <person name="Lang F.B.F."/>
            <person name="Roger A.J."/>
            <person name="Ruiz-Trillo I."/>
            <person name="Lander E."/>
            <person name="Nusbaum C."/>
        </authorList>
    </citation>
    <scope>NUCLEOTIDE SEQUENCE [LARGE SCALE GENOMIC DNA]</scope>
    <source>
        <strain evidence="10 11">ATCC 50062</strain>
    </source>
</reference>
<dbReference type="Pfam" id="PF01839">
    <property type="entry name" value="FG-GAP"/>
    <property type="match status" value="1"/>
</dbReference>
<evidence type="ECO:0000256" key="8">
    <source>
        <dbReference type="SAM" id="Phobius"/>
    </source>
</evidence>
<feature type="domain" description="Cadherin" evidence="9">
    <location>
        <begin position="624"/>
        <end position="730"/>
    </location>
</feature>
<dbReference type="InterPro" id="IPR028994">
    <property type="entry name" value="Integrin_alpha_N"/>
</dbReference>
<dbReference type="RefSeq" id="XP_013755204.1">
    <property type="nucleotide sequence ID" value="XM_013899750.1"/>
</dbReference>
<evidence type="ECO:0000256" key="7">
    <source>
        <dbReference type="PROSITE-ProRule" id="PRU00803"/>
    </source>
</evidence>
<dbReference type="GO" id="GO:0005509">
    <property type="term" value="F:calcium ion binding"/>
    <property type="evidence" value="ECO:0007669"/>
    <property type="project" value="InterPro"/>
</dbReference>
<dbReference type="STRING" id="461836.A0A0L0DMM9"/>
<dbReference type="SUPFAM" id="SSF49313">
    <property type="entry name" value="Cadherin-like"/>
    <property type="match status" value="1"/>
</dbReference>
<dbReference type="InterPro" id="IPR013517">
    <property type="entry name" value="FG-GAP"/>
</dbReference>
<proteinExistence type="predicted"/>
<dbReference type="SMART" id="SM00191">
    <property type="entry name" value="Int_alpha"/>
    <property type="match status" value="3"/>
</dbReference>
<keyword evidence="5 8" id="KW-1133">Transmembrane helix</keyword>
<keyword evidence="3" id="KW-0732">Signal</keyword>
<dbReference type="Proteomes" id="UP000054408">
    <property type="component" value="Unassembled WGS sequence"/>
</dbReference>
<dbReference type="PROSITE" id="PS51470">
    <property type="entry name" value="FG_GAP"/>
    <property type="match status" value="1"/>
</dbReference>
<dbReference type="PROSITE" id="PS50268">
    <property type="entry name" value="CADHERIN_2"/>
    <property type="match status" value="1"/>
</dbReference>
<evidence type="ECO:0000256" key="4">
    <source>
        <dbReference type="ARBA" id="ARBA00022737"/>
    </source>
</evidence>
<organism evidence="10 11">
    <name type="scientific">Thecamonas trahens ATCC 50062</name>
    <dbReference type="NCBI Taxonomy" id="461836"/>
    <lineage>
        <taxon>Eukaryota</taxon>
        <taxon>Apusozoa</taxon>
        <taxon>Apusomonadida</taxon>
        <taxon>Apusomonadidae</taxon>
        <taxon>Thecamonas</taxon>
    </lineage>
</organism>
<dbReference type="Gene3D" id="2.60.40.60">
    <property type="entry name" value="Cadherins"/>
    <property type="match status" value="1"/>
</dbReference>
<evidence type="ECO:0000313" key="11">
    <source>
        <dbReference type="Proteomes" id="UP000054408"/>
    </source>
</evidence>
<accession>A0A0L0DMM9</accession>
<feature type="repeat" description="FG-GAP" evidence="7">
    <location>
        <begin position="83"/>
        <end position="144"/>
    </location>
</feature>
<dbReference type="AlphaFoldDB" id="A0A0L0DMM9"/>
<evidence type="ECO:0000256" key="1">
    <source>
        <dbReference type="ARBA" id="ARBA00004167"/>
    </source>
</evidence>
<dbReference type="InterPro" id="IPR015919">
    <property type="entry name" value="Cadherin-like_sf"/>
</dbReference>
<keyword evidence="2 8" id="KW-0812">Transmembrane</keyword>
<sequence length="904" mass="91215">MTFWSEQAASRTLEELVIEAVAETGSLFGGSLSIAQSTSGSDFLVVGARESYLSCERCGQVYVFDLDALVALGGTHDTSQAIATFVPETTNVINQNLGTYVAMYDVNGDGEPDFILSAPGEPATAPSFRGSVYIHFGTASPPSGVTNVSTADIILRGAPGSLFGTTFTAGDIDRDNKTDVLVVDPCDGAYLFLGANLHPGDNAAVGAANYFTEAGPAGACKYGDSLVMANVNNDVWGDDVLIGNHRHTNGALTFSGGVAIHLSSPCLAWEAFSCLTGCDAGVNSTAALDACGVCGGDNSTCWATPPSNVSLIASVILRKSFTINELVARVSATDPDANDVVSIVLDATKTTCPVVLVNGDELRLAHPVDPAALGASCTVAVVASDRHTPLPNTITAYVVMAVYQAPPFDIDFRLPFPLAEGGYPEHAEVGEVAAMLELSAGSTAPGLALVAGNCSGIVLDGMNVTVSVPFDFESLGASWCELILANGKDIDDARNASLVLPLIDINEPPTAVLANGTAPSVPFGRYMMNVAPGTVIAVLSVVGDPDTGESASFAITSTSPPGAAVTIVEGATLVTTGILFGPTTNVTVRASDSGTPTNMLLLELVLGVTVTNRPPTAILLDGAASSVLVGPVSELAAVGTVIGSLVAVGDPDVGAAATFAVTAVAPMGAGIGLDAATGTQLVVMAALDFESQPLVAVTVAARDNGVPALTIEATFSIQISNANEAGSAIVVAGSSDGSARTTASATVGDVVAVLAVVGDPDPPPGGYLFSEPLPGTNGCPSGSNGTAGADPVFAVEMGPSGGQIVVARELPTAGAVFVVAVLAEEADDAAVAVCGEVMVAVAAGAGADEAAPATQIERTRKVFLGDYVAVSMVVYAGVLVVLTTVVAVARKMTLSRTQWTRWGG</sequence>
<dbReference type="CDD" id="cd11304">
    <property type="entry name" value="Cadherin_repeat"/>
    <property type="match status" value="2"/>
</dbReference>
<keyword evidence="6" id="KW-0325">Glycoprotein</keyword>
<evidence type="ECO:0000313" key="10">
    <source>
        <dbReference type="EMBL" id="KNC52653.1"/>
    </source>
</evidence>
<dbReference type="OrthoDB" id="5317514at2759"/>
<evidence type="ECO:0000256" key="2">
    <source>
        <dbReference type="ARBA" id="ARBA00022692"/>
    </source>
</evidence>
<keyword evidence="4" id="KW-0677">Repeat</keyword>
<dbReference type="GeneID" id="25567199"/>
<evidence type="ECO:0000256" key="5">
    <source>
        <dbReference type="ARBA" id="ARBA00022989"/>
    </source>
</evidence>
<dbReference type="InterPro" id="IPR002126">
    <property type="entry name" value="Cadherin-like_dom"/>
</dbReference>
<dbReference type="SMART" id="SM00112">
    <property type="entry name" value="CA"/>
    <property type="match status" value="1"/>
</dbReference>
<dbReference type="GO" id="GO:0005886">
    <property type="term" value="C:plasma membrane"/>
    <property type="evidence" value="ECO:0007669"/>
    <property type="project" value="TreeGrafter"/>
</dbReference>
<dbReference type="InterPro" id="IPR013519">
    <property type="entry name" value="Int_alpha_beta-p"/>
</dbReference>
<dbReference type="Gene3D" id="2.130.10.130">
    <property type="entry name" value="Integrin alpha, N-terminal"/>
    <property type="match status" value="1"/>
</dbReference>
<dbReference type="InterPro" id="IPR050174">
    <property type="entry name" value="Protocadherin/Cadherin-CA"/>
</dbReference>